<reference evidence="3 4" key="1">
    <citation type="submission" date="2023-09" db="EMBL/GenBank/DDBJ databases">
        <authorList>
            <person name="Rey-Velasco X."/>
        </authorList>
    </citation>
    <scope>NUCLEOTIDE SEQUENCE [LARGE SCALE GENOMIC DNA]</scope>
    <source>
        <strain evidence="3 4">W311</strain>
    </source>
</reference>
<name>A0ABZ0BDG4_9SPHN</name>
<dbReference type="Pfam" id="PF01882">
    <property type="entry name" value="DUF58"/>
    <property type="match status" value="1"/>
</dbReference>
<organism evidence="3 4">
    <name type="scientific">Stakelama saccharophila</name>
    <dbReference type="NCBI Taxonomy" id="3075605"/>
    <lineage>
        <taxon>Bacteria</taxon>
        <taxon>Pseudomonadati</taxon>
        <taxon>Pseudomonadota</taxon>
        <taxon>Alphaproteobacteria</taxon>
        <taxon>Sphingomonadales</taxon>
        <taxon>Sphingomonadaceae</taxon>
        <taxon>Stakelama</taxon>
    </lineage>
</organism>
<keyword evidence="1" id="KW-1133">Transmembrane helix</keyword>
<keyword evidence="1" id="KW-0812">Transmembrane</keyword>
<evidence type="ECO:0000259" key="2">
    <source>
        <dbReference type="Pfam" id="PF01882"/>
    </source>
</evidence>
<evidence type="ECO:0000256" key="1">
    <source>
        <dbReference type="SAM" id="Phobius"/>
    </source>
</evidence>
<proteinExistence type="predicted"/>
<dbReference type="PANTHER" id="PTHR33608:SF3">
    <property type="entry name" value="SLR2013 PROTEIN"/>
    <property type="match status" value="1"/>
</dbReference>
<feature type="transmembrane region" description="Helical" evidence="1">
    <location>
        <begin position="31"/>
        <end position="50"/>
    </location>
</feature>
<keyword evidence="1" id="KW-0472">Membrane</keyword>
<dbReference type="InterPro" id="IPR002881">
    <property type="entry name" value="DUF58"/>
</dbReference>
<dbReference type="Proteomes" id="UP001302249">
    <property type="component" value="Chromosome"/>
</dbReference>
<gene>
    <name evidence="3" type="ORF">RPR59_05895</name>
</gene>
<sequence>MIYPGRRAIYLVAGAAPVALVAGVLVPGGWLAILAWIALIVILTLVDALLTPRPPRTLDLAAPPSIWVGDTVILRPDGSMQADAHGLHYAADIGPPLAEVPGSPLHYAATRRGQAALRRIWARRRGPLGLAWRQVTRTSDRVIRILPNLRPVREQGMRQYLRSTRFGARMRAESGDGSEFQALTDFQPGMERRAIDWKASARHASLLAREYRTERDNAIVLAVDAGRAMADPLQGVPRVDHAVSAALLAAFVALKAGDCTRLFSFAAQPGIDSGTVAHARGFAEIHRSAAAIDYGAQESNYTLCLSALDAKLRRRSIILLFTEFTDPTSAELMLAAARRVARRHRLIFVIFDDVELEAIRDARPRAADDVVRANAAHELLRERRIVVERLKRLGIDVIQARPDAMPLTLVDRYLSLRERA</sequence>
<dbReference type="RefSeq" id="WP_313917644.1">
    <property type="nucleotide sequence ID" value="NZ_CP135076.1"/>
</dbReference>
<dbReference type="PANTHER" id="PTHR33608">
    <property type="entry name" value="BLL2464 PROTEIN"/>
    <property type="match status" value="1"/>
</dbReference>
<dbReference type="EMBL" id="CP135076">
    <property type="protein sequence ID" value="WNO54776.1"/>
    <property type="molecule type" value="Genomic_DNA"/>
</dbReference>
<evidence type="ECO:0000313" key="3">
    <source>
        <dbReference type="EMBL" id="WNO54776.1"/>
    </source>
</evidence>
<protein>
    <submittedName>
        <fullName evidence="3">DUF58 domain-containing protein</fullName>
    </submittedName>
</protein>
<feature type="domain" description="DUF58" evidence="2">
    <location>
        <begin position="185"/>
        <end position="355"/>
    </location>
</feature>
<evidence type="ECO:0000313" key="4">
    <source>
        <dbReference type="Proteomes" id="UP001302249"/>
    </source>
</evidence>
<keyword evidence="4" id="KW-1185">Reference proteome</keyword>
<accession>A0ABZ0BDG4</accession>